<feature type="domain" description="Phage tail tape measure protein" evidence="3">
    <location>
        <begin position="320"/>
        <end position="583"/>
    </location>
</feature>
<dbReference type="NCBIfam" id="TIGR01760">
    <property type="entry name" value="tape_meas_TP901"/>
    <property type="match status" value="2"/>
</dbReference>
<feature type="compositionally biased region" description="Basic residues" evidence="2">
    <location>
        <begin position="772"/>
        <end position="781"/>
    </location>
</feature>
<feature type="compositionally biased region" description="Basic and acidic residues" evidence="2">
    <location>
        <begin position="1149"/>
        <end position="1164"/>
    </location>
</feature>
<evidence type="ECO:0000256" key="2">
    <source>
        <dbReference type="SAM" id="MobiDB-lite"/>
    </source>
</evidence>
<sequence length="1646" mass="177370">MSQEKPLGRMIIELGMDAAKFNKSLDGIKSDLKVAQSAMKANVSVLEQAGDKYGALGEKVKGLGTVIEVNKRKVEELRRRHAEAIKTFGAESDQVAKLAKDINTAVAQQASWEKQISRTKSEMIEFKNSTKDLEDEFSKLKKSTDKNVESLRKSGLSFTAQKEKLKGLSEQSNKHRQIVQLQKQKVDELTKEFGEHDRRVVEATSKYKSLVEEQKKLDNSFNSLNRKVGTVGPRMGKFADNLGKAEAKLKGLSDRSIETGNKVKDAGRDITSTFGAIATAGGLGLGYTIKQAADFEQAMADIKALMAPSEWAQYGKGITKLVKDLGVETKYSNKEVAIGAQELIKAGVDLEAIMGGGLKSALSLATAGELELGDAAEIASTVLNSFRDDGISMAKAADLLAGSANASATSVGEMKYSLAMASSVASSVGFSFADTNNALAVFAGAGLKGSDAGTSLKTMLLRLSPQTEAAADMMGELGIASYNTTAGYKYLVEKGLHPASRTIYDLDKQFQELAKQNLGAGASTAKLKKEFNRLQKASGYLSSDFFDEQGNVKSMAEVFDILQKSTKNLSNEQKINAFNTIFGSDAIRGAMIAAKKGRKAFDEMGVSINKIKADDVAATKMETLKGASERMGGELNSAASAFGENLIPVVVKGAEAIEKLGGWFNKLDSDTKRYISTAAAVGVGITALGVGVGLLGLGIGGLFTGFGKLARGGASVLRFLSRGAIDLGSFNGMTKASTQSLNGETIALNSNTTALERNNAARRGEIVGSGRSNKKGSKRKTSIPVNTYTSEPNTRVGKSRKIKSGLGKVGKDGLLKRQLPIGKVAKAGGLFGLAVGGLGIYNAIKSKDSDKWSGLGSATGSMTGGAIGAALGSFIPGFGTALGGIAGSYAGDKLGTIIGQEFDKNAKKTKAKKAAEKGATLSLKVKGIDDSTQAALKEYDKLYRGAKVKLNQIMMSNAVINEKIKNDTVEKFTKMKDSVLSTLKERQQQERVEAQKALASNKSLSDKEKQQALAKLDEKHKAEVDKINKGNARINEIMSNASKEKRALNSKEKAEVTHINKQMYNAKIRNTAKGEKEITLINKQRSKQRFDITTKEMRDTIVAAKKEHDKTVEQARKKFNKKVAYAKIQRDQLGVITEKEYKKIVEDARKEREKTIDQAKDKRNGVIKHAKAQKRESTKASREQKEANIRNAQKETSGIGKAWSSFTGFFKRAWDWLTGFFGGKKAPEAPAYNGKSKGPYATYAKGTYQGKHKGGTALVGEEGAELSYIPNRGYSLLGVGGPQVLDLPSGSAVLPHDKTKDILSRYNFPAYKSGSGDDNWFKNSLKGTGNFVKNGVGYLKNKALDAFDFVMKGPKFAWDKLTNAFSFDNKFPKIMDKWTAGTMSGWVKKQTLKAFKGLFGTMGGDITLGNTAITNQWGVYDSLYQIAQKVMSSPLGRGLVVTSGHRPGDTYDHGRHAAIDLSGFGSNGGYKAVAKWASMLPGVAYTIGDNTVFGRKYGNGLKPSWATGHMNHVHISTWPGAKYEDGGIINKQHLAMLGEGNKQEVVIPLQPKPGMRSRALDLLAYAAENLLGKNSSSASSAVEESGIVKLLTQQMSMMQQQIDLLTQILAKNTDFIVDGRALTKVVDSYQNKEEQRKNRAMGRPTI</sequence>
<reference evidence="4 5" key="1">
    <citation type="journal article" date="2016" name="Genome Announc.">
        <title>Whole-Genome Sequence of Rummeliibacillus stabekisii Strain PP9 Isolated from Antarctic Soil.</title>
        <authorList>
            <person name="da Mota F.F."/>
            <person name="Vollu R.E."/>
            <person name="Jurelevicius D."/>
            <person name="Seldin L."/>
        </authorList>
    </citation>
    <scope>NUCLEOTIDE SEQUENCE [LARGE SCALE GENOMIC DNA]</scope>
    <source>
        <strain evidence="4 5">PP9</strain>
    </source>
</reference>
<feature type="compositionally biased region" description="Basic and acidic residues" evidence="2">
    <location>
        <begin position="1173"/>
        <end position="1188"/>
    </location>
</feature>
<evidence type="ECO:0000313" key="5">
    <source>
        <dbReference type="Proteomes" id="UP000076021"/>
    </source>
</evidence>
<proteinExistence type="predicted"/>
<dbReference type="RefSeq" id="WP_066787682.1">
    <property type="nucleotide sequence ID" value="NZ_CP014806.1"/>
</dbReference>
<dbReference type="STRING" id="241244.ATY39_06835"/>
<dbReference type="KEGG" id="rst:ATY39_06835"/>
<reference evidence="5" key="2">
    <citation type="submission" date="2016-03" db="EMBL/GenBank/DDBJ databases">
        <authorList>
            <person name="Seldin L."/>
        </authorList>
    </citation>
    <scope>NUCLEOTIDE SEQUENCE [LARGE SCALE GENOMIC DNA]</scope>
    <source>
        <strain evidence="5">PP9</strain>
    </source>
</reference>
<dbReference type="Gene3D" id="1.10.287.1490">
    <property type="match status" value="1"/>
</dbReference>
<dbReference type="PANTHER" id="PTHR37813">
    <property type="entry name" value="FELS-2 PROPHAGE PROTEIN"/>
    <property type="match status" value="1"/>
</dbReference>
<name>A0A143HBS7_9BACL</name>
<dbReference type="SUPFAM" id="SSF57997">
    <property type="entry name" value="Tropomyosin"/>
    <property type="match status" value="1"/>
</dbReference>
<feature type="region of interest" description="Disordered" evidence="2">
    <location>
        <begin position="1149"/>
        <end position="1194"/>
    </location>
</feature>
<feature type="region of interest" description="Disordered" evidence="2">
    <location>
        <begin position="759"/>
        <end position="797"/>
    </location>
</feature>
<protein>
    <recommendedName>
        <fullName evidence="3">Phage tail tape measure protein domain-containing protein</fullName>
    </recommendedName>
</protein>
<evidence type="ECO:0000256" key="1">
    <source>
        <dbReference type="ARBA" id="ARBA00022612"/>
    </source>
</evidence>
<feature type="compositionally biased region" description="Polar residues" evidence="2">
    <location>
        <begin position="783"/>
        <end position="793"/>
    </location>
</feature>
<evidence type="ECO:0000259" key="3">
    <source>
        <dbReference type="Pfam" id="PF10145"/>
    </source>
</evidence>
<evidence type="ECO:0000313" key="4">
    <source>
        <dbReference type="EMBL" id="AMW99203.1"/>
    </source>
</evidence>
<dbReference type="EMBL" id="CP014806">
    <property type="protein sequence ID" value="AMW99203.1"/>
    <property type="molecule type" value="Genomic_DNA"/>
</dbReference>
<organism evidence="4 5">
    <name type="scientific">Rummeliibacillus stabekisii</name>
    <dbReference type="NCBI Taxonomy" id="241244"/>
    <lineage>
        <taxon>Bacteria</taxon>
        <taxon>Bacillati</taxon>
        <taxon>Bacillota</taxon>
        <taxon>Bacilli</taxon>
        <taxon>Bacillales</taxon>
        <taxon>Caryophanaceae</taxon>
        <taxon>Rummeliibacillus</taxon>
    </lineage>
</organism>
<dbReference type="Pfam" id="PF10145">
    <property type="entry name" value="PhageMin_Tail"/>
    <property type="match status" value="1"/>
</dbReference>
<dbReference type="Proteomes" id="UP000076021">
    <property type="component" value="Chromosome"/>
</dbReference>
<keyword evidence="1" id="KW-1188">Viral release from host cell</keyword>
<dbReference type="PANTHER" id="PTHR37813:SF1">
    <property type="entry name" value="FELS-2 PROPHAGE PROTEIN"/>
    <property type="match status" value="1"/>
</dbReference>
<dbReference type="InterPro" id="IPR010090">
    <property type="entry name" value="Phage_tape_meas"/>
</dbReference>
<gene>
    <name evidence="4" type="ORF">ATY39_06835</name>
</gene>
<accession>A0A143HBS7</accession>
<dbReference type="OrthoDB" id="28713at2"/>
<keyword evidence="5" id="KW-1185">Reference proteome</keyword>